<feature type="transmembrane region" description="Helical" evidence="14">
    <location>
        <begin position="327"/>
        <end position="352"/>
    </location>
</feature>
<evidence type="ECO:0000256" key="11">
    <source>
        <dbReference type="ARBA" id="ARBA00023136"/>
    </source>
</evidence>
<evidence type="ECO:0000256" key="14">
    <source>
        <dbReference type="SAM" id="Phobius"/>
    </source>
</evidence>
<feature type="transmembrane region" description="Helical" evidence="14">
    <location>
        <begin position="84"/>
        <end position="109"/>
    </location>
</feature>
<feature type="transmembrane region" description="Helical" evidence="14">
    <location>
        <begin position="161"/>
        <end position="180"/>
    </location>
</feature>
<keyword evidence="10 14" id="KW-1133">Transmembrane helix</keyword>
<feature type="transmembrane region" description="Helical" evidence="14">
    <location>
        <begin position="448"/>
        <end position="468"/>
    </location>
</feature>
<keyword evidence="7 15" id="KW-0808">Transferase</keyword>
<feature type="transmembrane region" description="Helical" evidence="14">
    <location>
        <begin position="501"/>
        <end position="520"/>
    </location>
</feature>
<dbReference type="OrthoDB" id="4769at2759"/>
<comment type="similarity">
    <text evidence="3">Belongs to the ALG10 glucosyltransferase family.</text>
</comment>
<evidence type="ECO:0000313" key="15">
    <source>
        <dbReference type="EMBL" id="MBY84003.1"/>
    </source>
</evidence>
<evidence type="ECO:0000313" key="17">
    <source>
        <dbReference type="RefSeq" id="XP_025413299.1"/>
    </source>
</evidence>
<keyword evidence="16" id="KW-1185">Reference proteome</keyword>
<comment type="subcellular location">
    <subcellularLocation>
        <location evidence="1">Endoplasmic reticulum membrane</location>
        <topology evidence="1">Multi-pass membrane protein</topology>
    </subcellularLocation>
</comment>
<reference evidence="17" key="2">
    <citation type="submission" date="2025-04" db="UniProtKB">
        <authorList>
            <consortium name="RefSeq"/>
        </authorList>
    </citation>
    <scope>IDENTIFICATION</scope>
    <source>
        <tissue evidence="17">Whole body</tissue>
    </source>
</reference>
<evidence type="ECO:0000256" key="5">
    <source>
        <dbReference type="ARBA" id="ARBA00018512"/>
    </source>
</evidence>
<evidence type="ECO:0000256" key="7">
    <source>
        <dbReference type="ARBA" id="ARBA00022679"/>
    </source>
</evidence>
<feature type="transmembrane region" description="Helical" evidence="14">
    <location>
        <begin position="21"/>
        <end position="43"/>
    </location>
</feature>
<evidence type="ECO:0000256" key="2">
    <source>
        <dbReference type="ARBA" id="ARBA00004922"/>
    </source>
</evidence>
<dbReference type="InterPro" id="IPR016900">
    <property type="entry name" value="Alg10"/>
</dbReference>
<sequence length="535" mass="62079">MARRNLKKRQMRDDGAKPCTGLMATLPVFLLSAVSYSILRYFVQPLFRSDEYYIDEEFHVPQARRYCQAAFHQWDPKITTLPGLYLLSAIVLVPGVQIYNSVLSMIGILDNNFLHNYDACSLIALRAVNAIGAPSCLYYAYHRCQQLLLQNERKKSLIGEWSYIILSVSVATFPVIYAPYSMLYYTDAWATASVFLWYSSHLNSKKSSWLKIGLGGFCVLCRQTNIAWLVFATIIDVCHCTEQCFPAVKNSGCTFSYIRACITELYKCCTVKQSNRFNILFNLMKKCWLSTYSNLIVIGSFALFVVFINKGDLVVGDRSAHIPRFHPMQLCYFVIFALTFSLPWILSQYYFNRQITNSFVKQSTIIFFELQKNISIVVLISLATLISGLVYFNTIAHPYLLADNRHYTFYAWRLLFSPGKPVFLRYLPVPLYACGLYYLDTMLIRSSIAYKLAFWIVTPLVLCPQYLLEPRYFVVPYLMYKLHSNRNITNSNTFKAAIFEFITYQMCNFVIMWVFLYHPFTSTMDKTGRLDRFTW</sequence>
<organism evidence="15">
    <name type="scientific">Sipha flava</name>
    <name type="common">yellow sugarcane aphid</name>
    <dbReference type="NCBI Taxonomy" id="143950"/>
    <lineage>
        <taxon>Eukaryota</taxon>
        <taxon>Metazoa</taxon>
        <taxon>Ecdysozoa</taxon>
        <taxon>Arthropoda</taxon>
        <taxon>Hexapoda</taxon>
        <taxon>Insecta</taxon>
        <taxon>Pterygota</taxon>
        <taxon>Neoptera</taxon>
        <taxon>Paraneoptera</taxon>
        <taxon>Hemiptera</taxon>
        <taxon>Sternorrhyncha</taxon>
        <taxon>Aphidomorpha</taxon>
        <taxon>Aphidoidea</taxon>
        <taxon>Aphididae</taxon>
        <taxon>Sipha</taxon>
    </lineage>
</organism>
<comment type="function">
    <text evidence="12">Dol-P-Glc:Glc(2)Man(9)GlcNAc(2)-PP-Dol alpha-1,2-glucosyltransferase that operates in the biosynthetic pathway of dolichol-linked oligosaccharides, the glycan precursors employed in protein asparagine (N)-glycosylation. The assembly of dolichol-linked oligosaccharides begins on the cytosolic side of the endoplasmic reticulum membrane and finishes in its lumen. The sequential addition of sugars to dolichol pyrophosphate produces dolichol-linked oligosaccharides containing fourteen sugars, including two GlcNAcs, nine mannoses and three glucoses. Once assembled, the oligosaccharide is transferred from the lipid to nascent proteins by oligosaccharyltransferases. In the lumen of the endoplasmic reticulum, adds the third and last glucose residue from dolichyl phosphate glucose (Dol-P-Glc) onto the lipid-linked oligosaccharide intermediate Glc(2)Man(9)GlcNAc(2)-PP-Dol to produce Glc(3)Man(9)GlcNAc(2)-PP-Dol.</text>
</comment>
<feature type="transmembrane region" description="Helical" evidence="14">
    <location>
        <begin position="373"/>
        <end position="392"/>
    </location>
</feature>
<reference evidence="15" key="1">
    <citation type="submission" date="2018-04" db="EMBL/GenBank/DDBJ databases">
        <title>Transcriptome assembly of Sipha flava.</title>
        <authorList>
            <person name="Scully E.D."/>
            <person name="Geib S.M."/>
            <person name="Palmer N.A."/>
            <person name="Koch K."/>
            <person name="Bradshaw J."/>
            <person name="Heng-Moss T."/>
            <person name="Sarath G."/>
        </authorList>
    </citation>
    <scope>NUCLEOTIDE SEQUENCE</scope>
</reference>
<dbReference type="GO" id="GO:0106073">
    <property type="term" value="F:dolichyl pyrophosphate Glc2Man9GlcNAc2 alpha-1,2-glucosyltransferase activity"/>
    <property type="evidence" value="ECO:0007669"/>
    <property type="project" value="UniProtKB-EC"/>
</dbReference>
<evidence type="ECO:0000256" key="10">
    <source>
        <dbReference type="ARBA" id="ARBA00022989"/>
    </source>
</evidence>
<evidence type="ECO:0000256" key="1">
    <source>
        <dbReference type="ARBA" id="ARBA00004477"/>
    </source>
</evidence>
<dbReference type="RefSeq" id="XP_025413299.1">
    <property type="nucleotide sequence ID" value="XM_025557514.1"/>
</dbReference>
<dbReference type="PIRSF" id="PIRSF028810">
    <property type="entry name" value="Alpha1_2_glucosyltferase_Alg10"/>
    <property type="match status" value="1"/>
</dbReference>
<evidence type="ECO:0000256" key="3">
    <source>
        <dbReference type="ARBA" id="ARBA00010600"/>
    </source>
</evidence>
<comment type="pathway">
    <text evidence="2">Protein modification; protein glycosylation.</text>
</comment>
<keyword evidence="11 14" id="KW-0472">Membrane</keyword>
<evidence type="ECO:0000256" key="9">
    <source>
        <dbReference type="ARBA" id="ARBA00022824"/>
    </source>
</evidence>
<dbReference type="Proteomes" id="UP000694846">
    <property type="component" value="Unplaced"/>
</dbReference>
<feature type="transmembrane region" description="Helical" evidence="14">
    <location>
        <begin position="287"/>
        <end position="307"/>
    </location>
</feature>
<feature type="transmembrane region" description="Helical" evidence="14">
    <location>
        <begin position="121"/>
        <end position="141"/>
    </location>
</feature>
<evidence type="ECO:0000256" key="8">
    <source>
        <dbReference type="ARBA" id="ARBA00022692"/>
    </source>
</evidence>
<keyword evidence="8 14" id="KW-0812">Transmembrane</keyword>
<accession>A0A2S2R245</accession>
<keyword evidence="9" id="KW-0256">Endoplasmic reticulum</keyword>
<dbReference type="Pfam" id="PF04922">
    <property type="entry name" value="DIE2_ALG10"/>
    <property type="match status" value="1"/>
</dbReference>
<dbReference type="GO" id="GO:0006488">
    <property type="term" value="P:dolichol-linked oligosaccharide biosynthetic process"/>
    <property type="evidence" value="ECO:0007669"/>
    <property type="project" value="InterPro"/>
</dbReference>
<evidence type="ECO:0000256" key="6">
    <source>
        <dbReference type="ARBA" id="ARBA00022676"/>
    </source>
</evidence>
<feature type="transmembrane region" description="Helical" evidence="14">
    <location>
        <begin position="422"/>
        <end position="439"/>
    </location>
</feature>
<name>A0A2S2R245_9HEMI</name>
<evidence type="ECO:0000313" key="16">
    <source>
        <dbReference type="Proteomes" id="UP000694846"/>
    </source>
</evidence>
<dbReference type="AlphaFoldDB" id="A0A2S2R245"/>
<dbReference type="PANTHER" id="PTHR12989:SF10">
    <property type="entry name" value="DOL-P-GLC:GLC(2)MAN(9)GLCNAC(2)-PP-DOL ALPHA-1,2-GLUCOSYLTRANSFERASE-RELATED"/>
    <property type="match status" value="1"/>
</dbReference>
<evidence type="ECO:0000256" key="12">
    <source>
        <dbReference type="ARBA" id="ARBA00044727"/>
    </source>
</evidence>
<dbReference type="EC" id="2.4.1.256" evidence="4"/>
<dbReference type="GO" id="GO:0005789">
    <property type="term" value="C:endoplasmic reticulum membrane"/>
    <property type="evidence" value="ECO:0007669"/>
    <property type="project" value="UniProtKB-SubCell"/>
</dbReference>
<comment type="catalytic activity">
    <reaction evidence="13">
        <text>an alpha-D-Glc-(1-&gt;3)-alpha-D-Glc-(1-&gt;3)-alpha-D-Man-(1-&gt;2)-alpha-D-Man-(1-&gt;2)-alpha-D-Man-(1-&gt;3)-[alpha-D-Man-(1-&gt;2)-alpha-D-Man-(1-&gt;3)-[alpha-D-Man-(1-&gt;2)-alpha-D-Man-(1-&gt;6)]-alpha-D-Man-(1-&gt;6)]-beta-D-Man-(1-&gt;4)-beta-D-GlcNAc-(1-&gt;4)-alpha-D-GlcNAc-diphospho-di-trans,poly-cis-dolichol + a di-trans,poly-cis-dolichyl beta-D-glucosyl phosphate = a alpha-D-Glc-(1-&gt;2)-alpha-D-Glc-(1-&gt;3)-alpha-D-Glc-(1-&gt;3)-alpha-D-Man-(1-&gt;2)-alpha-D-Man-(1-&gt;2)-alpha-D-Man-(1-&gt;3)-[alpha-D-Man-(1-&gt;2)-alpha-D-Man-(1-&gt;3)-[alpha-D-Man-(1-&gt;2)-alpha-D-Man-(1-&gt;6)]-alpha-D-Man-(1-&gt;6)]-beta-D-Man-(1-&gt;4)-beta-D-GlcNAc-(1-&gt;4)-alpha-D-GlcNAc-diphospho-di-trans,poly-cis-dolichol + a di-trans,poly-cis-dolichyl phosphate + H(+)</text>
        <dbReference type="Rhea" id="RHEA:29543"/>
        <dbReference type="Rhea" id="RHEA-COMP:19498"/>
        <dbReference type="Rhea" id="RHEA-COMP:19502"/>
        <dbReference type="Rhea" id="RHEA-COMP:19512"/>
        <dbReference type="Rhea" id="RHEA-COMP:19522"/>
        <dbReference type="ChEBI" id="CHEBI:15378"/>
        <dbReference type="ChEBI" id="CHEBI:57525"/>
        <dbReference type="ChEBI" id="CHEBI:57683"/>
        <dbReference type="ChEBI" id="CHEBI:132522"/>
        <dbReference type="ChEBI" id="CHEBI:132523"/>
        <dbReference type="EC" id="2.4.1.256"/>
    </reaction>
    <physiologicalReaction direction="left-to-right" evidence="13">
        <dbReference type="Rhea" id="RHEA:29544"/>
    </physiologicalReaction>
</comment>
<proteinExistence type="inferred from homology"/>
<protein>
    <recommendedName>
        <fullName evidence="5">Dol-P-Glc:Glc(2)Man(9)GlcNAc(2)-PP-Dol alpha-1,2-glucosyltransferase</fullName>
        <ecNumber evidence="4">2.4.1.256</ecNumber>
    </recommendedName>
</protein>
<dbReference type="EMBL" id="GGMS01014800">
    <property type="protein sequence ID" value="MBY84003.1"/>
    <property type="molecule type" value="Transcribed_RNA"/>
</dbReference>
<evidence type="ECO:0000256" key="13">
    <source>
        <dbReference type="ARBA" id="ARBA00048064"/>
    </source>
</evidence>
<dbReference type="PANTHER" id="PTHR12989">
    <property type="entry name" value="ALPHA-1,2-GLUCOSYLTRANSFERASE ALG10"/>
    <property type="match status" value="1"/>
</dbReference>
<gene>
    <name evidence="15" type="primary">ALG10B</name>
    <name evidence="17" type="synonym">LOC112685582</name>
    <name evidence="15" type="ORF">g.152076</name>
</gene>
<keyword evidence="6" id="KW-0328">Glycosyltransferase</keyword>
<evidence type="ECO:0000256" key="4">
    <source>
        <dbReference type="ARBA" id="ARBA00011967"/>
    </source>
</evidence>